<dbReference type="Pfam" id="PF01963">
    <property type="entry name" value="TraB_PrgY_gumN"/>
    <property type="match status" value="1"/>
</dbReference>
<proteinExistence type="predicted"/>
<gene>
    <name evidence="3" type="ORF">FU658_06085</name>
</gene>
<dbReference type="OrthoDB" id="9809330at2"/>
<name>A0A5C8KYM1_9GAMM</name>
<protein>
    <submittedName>
        <fullName evidence="3">TraB/GumN family protein</fullName>
    </submittedName>
</protein>
<evidence type="ECO:0000313" key="3">
    <source>
        <dbReference type="EMBL" id="TXK64457.1"/>
    </source>
</evidence>
<comment type="caution">
    <text evidence="3">The sequence shown here is derived from an EMBL/GenBank/DDBJ whole genome shotgun (WGS) entry which is preliminary data.</text>
</comment>
<dbReference type="CDD" id="cd14726">
    <property type="entry name" value="TraB_PrgY-like"/>
    <property type="match status" value="1"/>
</dbReference>
<keyword evidence="4" id="KW-1185">Reference proteome</keyword>
<dbReference type="PANTHER" id="PTHR21530:SF7">
    <property type="entry name" value="TRAB DOMAIN-CONTAINING PROTEIN"/>
    <property type="match status" value="1"/>
</dbReference>
<organism evidence="3 4">
    <name type="scientific">Alkalisalibacterium limincola</name>
    <dbReference type="NCBI Taxonomy" id="2699169"/>
    <lineage>
        <taxon>Bacteria</taxon>
        <taxon>Pseudomonadati</taxon>
        <taxon>Pseudomonadota</taxon>
        <taxon>Gammaproteobacteria</taxon>
        <taxon>Lysobacterales</taxon>
        <taxon>Lysobacteraceae</taxon>
        <taxon>Alkalisalibacterium</taxon>
    </lineage>
</organism>
<accession>A0A5C8KYM1</accession>
<evidence type="ECO:0000256" key="1">
    <source>
        <dbReference type="SAM" id="MobiDB-lite"/>
    </source>
</evidence>
<evidence type="ECO:0000313" key="4">
    <source>
        <dbReference type="Proteomes" id="UP000321248"/>
    </source>
</evidence>
<dbReference type="AlphaFoldDB" id="A0A5C8KYM1"/>
<dbReference type="RefSeq" id="WP_147891269.1">
    <property type="nucleotide sequence ID" value="NZ_VRTS01000003.1"/>
</dbReference>
<keyword evidence="2" id="KW-0472">Membrane</keyword>
<dbReference type="InterPro" id="IPR046345">
    <property type="entry name" value="TraB_PrgY-like"/>
</dbReference>
<dbReference type="EMBL" id="VRTS01000003">
    <property type="protein sequence ID" value="TXK64457.1"/>
    <property type="molecule type" value="Genomic_DNA"/>
</dbReference>
<dbReference type="InterPro" id="IPR005230">
    <property type="entry name" value="TraB_bac"/>
</dbReference>
<feature type="transmembrane region" description="Helical" evidence="2">
    <location>
        <begin position="397"/>
        <end position="420"/>
    </location>
</feature>
<dbReference type="PANTHER" id="PTHR21530">
    <property type="entry name" value="PHEROMONE SHUTDOWN PROTEIN"/>
    <property type="match status" value="1"/>
</dbReference>
<dbReference type="Proteomes" id="UP000321248">
    <property type="component" value="Unassembled WGS sequence"/>
</dbReference>
<sequence>MGTDSSEPTGGDGNTLQGIDDPTLPDRLEKALLGQPILEVERDGIHYTLLGTAHISQASIDAVEALVASGRFDAVAVELDEQRLRALTDVESLHKLDLFAIIREGKVGLVAANLALAAYQRRLAEKLGVQPGAELKAAAEGADAAGVPVVLIDREVGLTLRRAWTALGFWGRMKLAMGLAGSLFTNDDVDEAEIEKLKQGDMLERSFGEFAAMDPALYEAVIAERDEYMALRLREHGAAAGPTRVLAVVGAGHLKGLAERLAHDKAEPATARGVLEQVVRKRSIPWITILVALAVVGGLAWGFSQGREVGASMALGWVLTTGTLGALGCLAAGGHPLAILAAFVASPFTPFHRLVPSGMISAGVQAWLRKPTYRDFLYLRDDTNTLRGWWRNRVSHVLVVFFLTSLGTSIGVWISIFRIAGRMAGG</sequence>
<reference evidence="3 4" key="1">
    <citation type="submission" date="2019-08" db="EMBL/GenBank/DDBJ databases">
        <authorList>
            <person name="Karlyshev A.V."/>
        </authorList>
    </citation>
    <scope>NUCLEOTIDE SEQUENCE [LARGE SCALE GENOMIC DNA]</scope>
    <source>
        <strain evidence="3 4">Alg18-2.2</strain>
    </source>
</reference>
<feature type="transmembrane region" description="Helical" evidence="2">
    <location>
        <begin position="284"/>
        <end position="303"/>
    </location>
</feature>
<feature type="region of interest" description="Disordered" evidence="1">
    <location>
        <begin position="1"/>
        <end position="22"/>
    </location>
</feature>
<keyword evidence="2" id="KW-0812">Transmembrane</keyword>
<keyword evidence="2" id="KW-1133">Transmembrane helix</keyword>
<dbReference type="InterPro" id="IPR002816">
    <property type="entry name" value="TraB/PrgY/GumN_fam"/>
</dbReference>
<feature type="transmembrane region" description="Helical" evidence="2">
    <location>
        <begin position="315"/>
        <end position="345"/>
    </location>
</feature>
<evidence type="ECO:0000256" key="2">
    <source>
        <dbReference type="SAM" id="Phobius"/>
    </source>
</evidence>
<dbReference type="NCBIfam" id="TIGR00261">
    <property type="entry name" value="traB"/>
    <property type="match status" value="1"/>
</dbReference>